<dbReference type="Pfam" id="PF09388">
    <property type="entry name" value="SpoOE-like"/>
    <property type="match status" value="1"/>
</dbReference>
<accession>A0A9X3TPE6</accession>
<protein>
    <submittedName>
        <fullName evidence="1">Aspartyl-phosphate phosphatase Spo0E family protein</fullName>
    </submittedName>
</protein>
<dbReference type="InterPro" id="IPR037208">
    <property type="entry name" value="Spo0E-like_sf"/>
</dbReference>
<keyword evidence="2" id="KW-1185">Reference proteome</keyword>
<dbReference type="RefSeq" id="WP_271139737.1">
    <property type="nucleotide sequence ID" value="NZ_JAPYYP010000005.1"/>
</dbReference>
<dbReference type="SUPFAM" id="SSF140500">
    <property type="entry name" value="BAS1536-like"/>
    <property type="match status" value="1"/>
</dbReference>
<dbReference type="GO" id="GO:0046983">
    <property type="term" value="F:protein dimerization activity"/>
    <property type="evidence" value="ECO:0007669"/>
    <property type="project" value="InterPro"/>
</dbReference>
<dbReference type="InterPro" id="IPR018540">
    <property type="entry name" value="Spo0E-like"/>
</dbReference>
<proteinExistence type="predicted"/>
<evidence type="ECO:0000313" key="2">
    <source>
        <dbReference type="Proteomes" id="UP001151071"/>
    </source>
</evidence>
<comment type="caution">
    <text evidence="1">The sequence shown here is derived from an EMBL/GenBank/DDBJ whole genome shotgun (WGS) entry which is preliminary data.</text>
</comment>
<reference evidence="1" key="1">
    <citation type="submission" date="2022-12" db="EMBL/GenBank/DDBJ databases">
        <title>Draft genome sequence of the thermophilic strain Brevibacillus thermoruber HT42, isolated from Los Humeros, Puebla, Mexico, with biotechnological potential.</title>
        <authorList>
            <person name="Lara Sanchez J."/>
            <person name="Solis Palacios R."/>
            <person name="Bustos Baena A.S."/>
            <person name="Ruz Baez A.E."/>
            <person name="Espinosa Luna G."/>
            <person name="Oliart Ros R.M."/>
        </authorList>
    </citation>
    <scope>NUCLEOTIDE SEQUENCE</scope>
    <source>
        <strain evidence="1">HT42</strain>
    </source>
</reference>
<dbReference type="GO" id="GO:0043937">
    <property type="term" value="P:regulation of sporulation"/>
    <property type="evidence" value="ECO:0007669"/>
    <property type="project" value="InterPro"/>
</dbReference>
<organism evidence="1 2">
    <name type="scientific">Brevibacillus thermoruber</name>
    <dbReference type="NCBI Taxonomy" id="33942"/>
    <lineage>
        <taxon>Bacteria</taxon>
        <taxon>Bacillati</taxon>
        <taxon>Bacillota</taxon>
        <taxon>Bacilli</taxon>
        <taxon>Bacillales</taxon>
        <taxon>Paenibacillaceae</taxon>
        <taxon>Brevibacillus</taxon>
    </lineage>
</organism>
<sequence>MTARKRVSDEELSQIIATLQKRLCELVKQKGVLTDGAVVQVSQELDKYIVESQRRKRKS</sequence>
<name>A0A9X3TPE6_9BACL</name>
<dbReference type="Proteomes" id="UP001151071">
    <property type="component" value="Unassembled WGS sequence"/>
</dbReference>
<dbReference type="Gene3D" id="4.10.280.10">
    <property type="entry name" value="Helix-loop-helix DNA-binding domain"/>
    <property type="match status" value="1"/>
</dbReference>
<dbReference type="EMBL" id="JAPYYP010000005">
    <property type="protein sequence ID" value="MDA5108024.1"/>
    <property type="molecule type" value="Genomic_DNA"/>
</dbReference>
<evidence type="ECO:0000313" key="1">
    <source>
        <dbReference type="EMBL" id="MDA5108024.1"/>
    </source>
</evidence>
<dbReference type="InterPro" id="IPR036638">
    <property type="entry name" value="HLH_DNA-bd_sf"/>
</dbReference>
<dbReference type="AlphaFoldDB" id="A0A9X3TPE6"/>
<gene>
    <name evidence="1" type="ORF">O3V59_06615</name>
</gene>